<evidence type="ECO:0000256" key="1">
    <source>
        <dbReference type="SAM" id="MobiDB-lite"/>
    </source>
</evidence>
<feature type="compositionally biased region" description="Low complexity" evidence="1">
    <location>
        <begin position="157"/>
        <end position="169"/>
    </location>
</feature>
<feature type="compositionally biased region" description="Basic and acidic residues" evidence="1">
    <location>
        <begin position="323"/>
        <end position="341"/>
    </location>
</feature>
<feature type="compositionally biased region" description="Basic residues" evidence="1">
    <location>
        <begin position="140"/>
        <end position="156"/>
    </location>
</feature>
<gene>
    <name evidence="2" type="ORF">PV04_00665</name>
</gene>
<feature type="compositionally biased region" description="Basic and acidic residues" evidence="1">
    <location>
        <begin position="258"/>
        <end position="301"/>
    </location>
</feature>
<feature type="region of interest" description="Disordered" evidence="1">
    <location>
        <begin position="78"/>
        <end position="97"/>
    </location>
</feature>
<keyword evidence="3" id="KW-1185">Reference proteome</keyword>
<name>A0A0D2G166_9EURO</name>
<sequence>MDQALGIGLNGVNYALTHQEQLIDPLHRRYKKMRGHGPQRDPDLQDRRTMEEKGLVLRRRRDVGSDEEIVEVVRHRGDILPKRPSRPQQHRRSSSMNNARVVGAAGAGAGAGALVAYNRGRDREHRDSYYDSEGSVPPRSRVRAKSSSGRSRRKRSSSTSSSSSSLVSSTEEEKNIHKMQRKKWITAALASVATIHAASKVYSSIESHDKRMEKVREGKLSPEDAHKQQRAARWQDAAAIGIAALGIKGAVSEWNEVSEEHNQHKELLSQKEEHHKRRLERERRSRAREHGGYYKGRDGRWYYDGPEPQSSESHRGSRSGARGHYDDRLAIKDSNRARDMVEEVGGVSSNYDDSRSSRRSHSRRARPRSTSKSPPPKNPYQKTPEKTRATLANLAADLGDELLGI</sequence>
<dbReference type="AlphaFoldDB" id="A0A0D2G166"/>
<dbReference type="EMBL" id="KN846956">
    <property type="protein sequence ID" value="KIW72475.1"/>
    <property type="molecule type" value="Genomic_DNA"/>
</dbReference>
<evidence type="ECO:0000313" key="2">
    <source>
        <dbReference type="EMBL" id="KIW72475.1"/>
    </source>
</evidence>
<feature type="region of interest" description="Disordered" evidence="1">
    <location>
        <begin position="32"/>
        <end position="52"/>
    </location>
</feature>
<feature type="region of interest" description="Disordered" evidence="1">
    <location>
        <begin position="257"/>
        <end position="388"/>
    </location>
</feature>
<evidence type="ECO:0000313" key="3">
    <source>
        <dbReference type="Proteomes" id="UP000054266"/>
    </source>
</evidence>
<feature type="compositionally biased region" description="Basic residues" evidence="1">
    <location>
        <begin position="357"/>
        <end position="369"/>
    </location>
</feature>
<organism evidence="2 3">
    <name type="scientific">Phialophora macrospora</name>
    <dbReference type="NCBI Taxonomy" id="1851006"/>
    <lineage>
        <taxon>Eukaryota</taxon>
        <taxon>Fungi</taxon>
        <taxon>Dikarya</taxon>
        <taxon>Ascomycota</taxon>
        <taxon>Pezizomycotina</taxon>
        <taxon>Eurotiomycetes</taxon>
        <taxon>Chaetothyriomycetidae</taxon>
        <taxon>Chaetothyriales</taxon>
        <taxon>Herpotrichiellaceae</taxon>
        <taxon>Phialophora</taxon>
    </lineage>
</organism>
<dbReference type="Proteomes" id="UP000054266">
    <property type="component" value="Unassembled WGS sequence"/>
</dbReference>
<proteinExistence type="predicted"/>
<protein>
    <submittedName>
        <fullName evidence="2">Uncharacterized protein</fullName>
    </submittedName>
</protein>
<reference evidence="2 3" key="1">
    <citation type="submission" date="2015-01" db="EMBL/GenBank/DDBJ databases">
        <title>The Genome Sequence of Capronia semiimmersa CBS27337.</title>
        <authorList>
            <consortium name="The Broad Institute Genomics Platform"/>
            <person name="Cuomo C."/>
            <person name="de Hoog S."/>
            <person name="Gorbushina A."/>
            <person name="Stielow B."/>
            <person name="Teixiera M."/>
            <person name="Abouelleil A."/>
            <person name="Chapman S.B."/>
            <person name="Priest M."/>
            <person name="Young S.K."/>
            <person name="Wortman J."/>
            <person name="Nusbaum C."/>
            <person name="Birren B."/>
        </authorList>
    </citation>
    <scope>NUCLEOTIDE SEQUENCE [LARGE SCALE GENOMIC DNA]</scope>
    <source>
        <strain evidence="2 3">CBS 27337</strain>
    </source>
</reference>
<feature type="region of interest" description="Disordered" evidence="1">
    <location>
        <begin position="125"/>
        <end position="175"/>
    </location>
</feature>
<feature type="compositionally biased region" description="Basic residues" evidence="1">
    <location>
        <begin position="83"/>
        <end position="93"/>
    </location>
</feature>
<accession>A0A0D2G166</accession>
<feature type="compositionally biased region" description="Basic and acidic residues" evidence="1">
    <location>
        <begin position="38"/>
        <end position="52"/>
    </location>
</feature>